<proteinExistence type="predicted"/>
<dbReference type="PANTHER" id="PTHR43415">
    <property type="entry name" value="SPERMIDINE N(1)-ACETYLTRANSFERASE"/>
    <property type="match status" value="1"/>
</dbReference>
<evidence type="ECO:0000313" key="3">
    <source>
        <dbReference type="Proteomes" id="UP001375812"/>
    </source>
</evidence>
<dbReference type="Proteomes" id="UP001375812">
    <property type="component" value="Unassembled WGS sequence"/>
</dbReference>
<name>A0ABU8PGZ5_9HYPH</name>
<dbReference type="CDD" id="cd04301">
    <property type="entry name" value="NAT_SF"/>
    <property type="match status" value="1"/>
</dbReference>
<keyword evidence="2" id="KW-0808">Transferase</keyword>
<dbReference type="InterPro" id="IPR000182">
    <property type="entry name" value="GNAT_dom"/>
</dbReference>
<dbReference type="PANTHER" id="PTHR43415:SF5">
    <property type="entry name" value="ACETYLTRANSFERASE"/>
    <property type="match status" value="1"/>
</dbReference>
<accession>A0ABU8PGZ5</accession>
<dbReference type="RefSeq" id="WP_105543433.1">
    <property type="nucleotide sequence ID" value="NZ_JBBGZH010000002.1"/>
</dbReference>
<organism evidence="2 3">
    <name type="scientific">Ochrobactrum vermis</name>
    <dbReference type="NCBI Taxonomy" id="1827297"/>
    <lineage>
        <taxon>Bacteria</taxon>
        <taxon>Pseudomonadati</taxon>
        <taxon>Pseudomonadota</taxon>
        <taxon>Alphaproteobacteria</taxon>
        <taxon>Hyphomicrobiales</taxon>
        <taxon>Brucellaceae</taxon>
        <taxon>Brucella/Ochrobactrum group</taxon>
        <taxon>Ochrobactrum</taxon>
    </lineage>
</organism>
<evidence type="ECO:0000259" key="1">
    <source>
        <dbReference type="PROSITE" id="PS51186"/>
    </source>
</evidence>
<reference evidence="2 3" key="1">
    <citation type="submission" date="2023-12" db="EMBL/GenBank/DDBJ databases">
        <title>Gut-associated functions are favored during microbiome assembly across C. elegans life.</title>
        <authorList>
            <person name="Zimmermann J."/>
        </authorList>
    </citation>
    <scope>NUCLEOTIDE SEQUENCE [LARGE SCALE GENOMIC DNA]</scope>
    <source>
        <strain evidence="2 3">MYb71</strain>
    </source>
</reference>
<dbReference type="Pfam" id="PF13302">
    <property type="entry name" value="Acetyltransf_3"/>
    <property type="match status" value="1"/>
</dbReference>
<dbReference type="SUPFAM" id="SSF55729">
    <property type="entry name" value="Acyl-CoA N-acyltransferases (Nat)"/>
    <property type="match status" value="1"/>
</dbReference>
<keyword evidence="3" id="KW-1185">Reference proteome</keyword>
<dbReference type="PROSITE" id="PS51186">
    <property type="entry name" value="GNAT"/>
    <property type="match status" value="1"/>
</dbReference>
<feature type="domain" description="N-acetyltransferase" evidence="1">
    <location>
        <begin position="3"/>
        <end position="167"/>
    </location>
</feature>
<evidence type="ECO:0000313" key="2">
    <source>
        <dbReference type="EMBL" id="MEJ5020934.1"/>
    </source>
</evidence>
<dbReference type="EC" id="2.-.-.-" evidence="2"/>
<protein>
    <submittedName>
        <fullName evidence="2">GNAT family protein</fullName>
        <ecNumber evidence="2">2.-.-.-</ecNumber>
    </submittedName>
</protein>
<gene>
    <name evidence="2" type="ORF">WH297_14505</name>
</gene>
<sequence length="181" mass="20294">MHLIVDPFASDDVAELMTWFPDMASVVQWAGPRLRAPLDHSQFQSLLDTPDQEGTWRAWTVRKSGHQVVGHFELLFDPICGQATLGRVAIAPNARGKGYAAPLVQAALEIAFGRDDIHRVELRVFDFNAAAVAVYERLGFVREGTCRDAVRVGPEAWNVHIMSLLRREWNAVTLDDRTTSR</sequence>
<dbReference type="Gene3D" id="3.40.630.30">
    <property type="match status" value="1"/>
</dbReference>
<dbReference type="GO" id="GO:0016740">
    <property type="term" value="F:transferase activity"/>
    <property type="evidence" value="ECO:0007669"/>
    <property type="project" value="UniProtKB-KW"/>
</dbReference>
<dbReference type="EMBL" id="JBBGZH010000002">
    <property type="protein sequence ID" value="MEJ5020934.1"/>
    <property type="molecule type" value="Genomic_DNA"/>
</dbReference>
<dbReference type="InterPro" id="IPR016181">
    <property type="entry name" value="Acyl_CoA_acyltransferase"/>
</dbReference>
<comment type="caution">
    <text evidence="2">The sequence shown here is derived from an EMBL/GenBank/DDBJ whole genome shotgun (WGS) entry which is preliminary data.</text>
</comment>